<feature type="compositionally biased region" description="Basic and acidic residues" evidence="1">
    <location>
        <begin position="9"/>
        <end position="18"/>
    </location>
</feature>
<evidence type="ECO:0000313" key="3">
    <source>
        <dbReference type="Proteomes" id="UP000266861"/>
    </source>
</evidence>
<evidence type="ECO:0000313" key="2">
    <source>
        <dbReference type="EMBL" id="RHZ47841.1"/>
    </source>
</evidence>
<feature type="compositionally biased region" description="Basic and acidic residues" evidence="1">
    <location>
        <begin position="80"/>
        <end position="94"/>
    </location>
</feature>
<name>A0A397GA61_9GLOM</name>
<organism evidence="2 3">
    <name type="scientific">Diversispora epigaea</name>
    <dbReference type="NCBI Taxonomy" id="1348612"/>
    <lineage>
        <taxon>Eukaryota</taxon>
        <taxon>Fungi</taxon>
        <taxon>Fungi incertae sedis</taxon>
        <taxon>Mucoromycota</taxon>
        <taxon>Glomeromycotina</taxon>
        <taxon>Glomeromycetes</taxon>
        <taxon>Diversisporales</taxon>
        <taxon>Diversisporaceae</taxon>
        <taxon>Diversispora</taxon>
    </lineage>
</organism>
<feature type="region of interest" description="Disordered" evidence="1">
    <location>
        <begin position="56"/>
        <end position="94"/>
    </location>
</feature>
<dbReference type="EMBL" id="PQFF01000480">
    <property type="protein sequence ID" value="RHZ47841.1"/>
    <property type="molecule type" value="Genomic_DNA"/>
</dbReference>
<dbReference type="OrthoDB" id="10354182at2759"/>
<dbReference type="AlphaFoldDB" id="A0A397GA61"/>
<feature type="compositionally biased region" description="Low complexity" evidence="1">
    <location>
        <begin position="70"/>
        <end position="79"/>
    </location>
</feature>
<comment type="caution">
    <text evidence="2">The sequence shown here is derived from an EMBL/GenBank/DDBJ whole genome shotgun (WGS) entry which is preliminary data.</text>
</comment>
<dbReference type="Proteomes" id="UP000266861">
    <property type="component" value="Unassembled WGS sequence"/>
</dbReference>
<accession>A0A397GA61</accession>
<evidence type="ECO:0000256" key="1">
    <source>
        <dbReference type="SAM" id="MobiDB-lite"/>
    </source>
</evidence>
<reference evidence="2 3" key="1">
    <citation type="submission" date="2018-08" db="EMBL/GenBank/DDBJ databases">
        <title>Genome and evolution of the arbuscular mycorrhizal fungus Diversispora epigaea (formerly Glomus versiforme) and its bacterial endosymbionts.</title>
        <authorList>
            <person name="Sun X."/>
            <person name="Fei Z."/>
            <person name="Harrison M."/>
        </authorList>
    </citation>
    <scope>NUCLEOTIDE SEQUENCE [LARGE SCALE GENOMIC DNA]</scope>
    <source>
        <strain evidence="2 3">IT104</strain>
    </source>
</reference>
<sequence>MDGMSIPLIEKDFHKDSSSKNNLDVNKFAINPHKSQHCYRKKKKYREAKIISKTGTAKTGLVSESDSSDNDSNSSTPNSESKDKHAEQKVENELEYLRDSITTLKREMERLRSNVHCVNAKGKCDKYNSVTSYVAKHQSFASSETDTSDDGEILTCTSKTIPVKKIHESKDLDPVYSKSKKK</sequence>
<proteinExistence type="predicted"/>
<protein>
    <submittedName>
        <fullName evidence="2">Uncharacterized protein</fullName>
    </submittedName>
</protein>
<gene>
    <name evidence="2" type="ORF">Glove_566g35</name>
</gene>
<feature type="region of interest" description="Disordered" evidence="1">
    <location>
        <begin position="1"/>
        <end position="26"/>
    </location>
</feature>
<keyword evidence="3" id="KW-1185">Reference proteome</keyword>